<keyword evidence="1" id="KW-1133">Transmembrane helix</keyword>
<gene>
    <name evidence="2" type="ORF">CKY39_20800</name>
</gene>
<keyword evidence="1" id="KW-0812">Transmembrane</keyword>
<accession>A0A250DLY6</accession>
<feature type="transmembrane region" description="Helical" evidence="1">
    <location>
        <begin position="75"/>
        <end position="94"/>
    </location>
</feature>
<reference evidence="2 3" key="1">
    <citation type="submission" date="2017-09" db="EMBL/GenBank/DDBJ databases">
        <title>The diverse metabolic capabilities of V. boronicumulans make it an excellent choice for continued studies on novel biodegradation.</title>
        <authorList>
            <person name="Sun S."/>
        </authorList>
    </citation>
    <scope>NUCLEOTIDE SEQUENCE [LARGE SCALE GENOMIC DNA]</scope>
    <source>
        <strain evidence="2 3">J1</strain>
    </source>
</reference>
<evidence type="ECO:0000313" key="3">
    <source>
        <dbReference type="Proteomes" id="UP000217154"/>
    </source>
</evidence>
<dbReference type="EMBL" id="CP023284">
    <property type="protein sequence ID" value="ATA55386.1"/>
    <property type="molecule type" value="Genomic_DNA"/>
</dbReference>
<dbReference type="Proteomes" id="UP000217154">
    <property type="component" value="Chromosome"/>
</dbReference>
<keyword evidence="1" id="KW-0472">Membrane</keyword>
<feature type="transmembrane region" description="Helical" evidence="1">
    <location>
        <begin position="12"/>
        <end position="35"/>
    </location>
</feature>
<name>A0A250DLY6_9BURK</name>
<evidence type="ECO:0000313" key="2">
    <source>
        <dbReference type="EMBL" id="ATA55386.1"/>
    </source>
</evidence>
<protein>
    <submittedName>
        <fullName evidence="2">Uncharacterized protein</fullName>
    </submittedName>
</protein>
<evidence type="ECO:0000256" key="1">
    <source>
        <dbReference type="SAM" id="Phobius"/>
    </source>
</evidence>
<dbReference type="AlphaFoldDB" id="A0A250DLY6"/>
<proteinExistence type="predicted"/>
<organism evidence="2 3">
    <name type="scientific">Variovorax boronicumulans</name>
    <dbReference type="NCBI Taxonomy" id="436515"/>
    <lineage>
        <taxon>Bacteria</taxon>
        <taxon>Pseudomonadati</taxon>
        <taxon>Pseudomonadota</taxon>
        <taxon>Betaproteobacteria</taxon>
        <taxon>Burkholderiales</taxon>
        <taxon>Comamonadaceae</taxon>
        <taxon>Variovorax</taxon>
    </lineage>
</organism>
<dbReference type="KEGG" id="vbo:CKY39_20800"/>
<sequence length="107" mass="12070">MRSRFIDAFLGAIVLGPWAAMFAYLGLAPFAAYWLDGTKHRTGSSRGSSYWWSFPDAVAAQYPMLTWLLELKSHVVVWSCLAGMVIGPVVAWIMSSRLNRMRRGTRQ</sequence>